<keyword evidence="2" id="KW-1185">Reference proteome</keyword>
<evidence type="ECO:0000313" key="2">
    <source>
        <dbReference type="Proteomes" id="UP000526501"/>
    </source>
</evidence>
<dbReference type="EMBL" id="JACHVC010000012">
    <property type="protein sequence ID" value="MBC2606734.1"/>
    <property type="molecule type" value="Genomic_DNA"/>
</dbReference>
<sequence>MDSKEESFSKAILESIERQPVLLGELPEAKILELGTFDERGPVLLDFRQKLGHLYEDAFWALMQSSRRYEPMERNIQIFGPEGATLGELDFLLKDCESGRWVHVEFAVKFYLAWRGHDGCCRFIGPDPRDSWESKLERMKERQLRLGLSEVGASFLSETYGVDALEVRQRVYGIIFHHISDVNSEAPERVSSNYSKGRWLYRSQLTEFLPKPENVWVIPKCLWPCSITPGLLKHLEQYPAVKLRESAKDHAIMIWDDARSEKVFLLEDYWPQARLK</sequence>
<dbReference type="RefSeq" id="WP_185660599.1">
    <property type="nucleotide sequence ID" value="NZ_CAWPOO010000012.1"/>
</dbReference>
<gene>
    <name evidence="1" type="ORF">H5P27_11840</name>
</gene>
<dbReference type="InterPro" id="IPR015003">
    <property type="entry name" value="DUF1853"/>
</dbReference>
<name>A0A7X1B6S6_9BACT</name>
<dbReference type="Pfam" id="PF08907">
    <property type="entry name" value="DUF1853"/>
    <property type="match status" value="1"/>
</dbReference>
<accession>A0A7X1B6S6</accession>
<proteinExistence type="predicted"/>
<reference evidence="1 2" key="1">
    <citation type="submission" date="2020-07" db="EMBL/GenBank/DDBJ databases">
        <authorList>
            <person name="Feng X."/>
        </authorList>
    </citation>
    <scope>NUCLEOTIDE SEQUENCE [LARGE SCALE GENOMIC DNA]</scope>
    <source>
        <strain evidence="1 2">JCM23202</strain>
    </source>
</reference>
<dbReference type="Proteomes" id="UP000526501">
    <property type="component" value="Unassembled WGS sequence"/>
</dbReference>
<evidence type="ECO:0000313" key="1">
    <source>
        <dbReference type="EMBL" id="MBC2606734.1"/>
    </source>
</evidence>
<dbReference type="AlphaFoldDB" id="A0A7X1B6S6"/>
<protein>
    <submittedName>
        <fullName evidence="1">DUF1853 family protein</fullName>
    </submittedName>
</protein>
<comment type="caution">
    <text evidence="1">The sequence shown here is derived from an EMBL/GenBank/DDBJ whole genome shotgun (WGS) entry which is preliminary data.</text>
</comment>
<organism evidence="1 2">
    <name type="scientific">Pelagicoccus albus</name>
    <dbReference type="NCBI Taxonomy" id="415222"/>
    <lineage>
        <taxon>Bacteria</taxon>
        <taxon>Pseudomonadati</taxon>
        <taxon>Verrucomicrobiota</taxon>
        <taxon>Opitutia</taxon>
        <taxon>Puniceicoccales</taxon>
        <taxon>Pelagicoccaceae</taxon>
        <taxon>Pelagicoccus</taxon>
    </lineage>
</organism>